<dbReference type="PANTHER" id="PTHR23090">
    <property type="entry name" value="NH 3 /GLUTAMINE-DEPENDENT NAD + SYNTHETASE"/>
    <property type="match status" value="1"/>
</dbReference>
<dbReference type="Proteomes" id="UP001171111">
    <property type="component" value="Unassembled WGS sequence"/>
</dbReference>
<reference evidence="12 13" key="1">
    <citation type="submission" date="2023-06" db="EMBL/GenBank/DDBJ databases">
        <title>Campylobacter magnum sp. nov., isolated from cecal contents of domestic pigs (Sus scrofa domesticus).</title>
        <authorList>
            <person name="Papic B."/>
            <person name="Gruntar I."/>
        </authorList>
    </citation>
    <scope>NUCLEOTIDE SEQUENCE [LARGE SCALE GENOMIC DNA]</scope>
    <source>
        <strain evidence="13">34484-21</strain>
    </source>
</reference>
<evidence type="ECO:0000259" key="11">
    <source>
        <dbReference type="Pfam" id="PF02540"/>
    </source>
</evidence>
<evidence type="ECO:0000313" key="13">
    <source>
        <dbReference type="Proteomes" id="UP001171111"/>
    </source>
</evidence>
<dbReference type="GO" id="GO:0008795">
    <property type="term" value="F:NAD+ synthase activity"/>
    <property type="evidence" value="ECO:0007669"/>
    <property type="project" value="UniProtKB-EC"/>
</dbReference>
<feature type="binding site" evidence="8">
    <location>
        <position position="181"/>
    </location>
    <ligand>
        <name>ATP</name>
        <dbReference type="ChEBI" id="CHEBI:30616"/>
    </ligand>
</feature>
<comment type="caution">
    <text evidence="8">Lacks conserved residue(s) required for the propagation of feature annotation.</text>
</comment>
<dbReference type="NCBIfam" id="NF010587">
    <property type="entry name" value="PRK13980.1"/>
    <property type="match status" value="1"/>
</dbReference>
<evidence type="ECO:0000256" key="8">
    <source>
        <dbReference type="HAMAP-Rule" id="MF_00193"/>
    </source>
</evidence>
<protein>
    <recommendedName>
        <fullName evidence="8 10">NH(3)-dependent NAD(+) synthetase</fullName>
        <ecNumber evidence="8 10">6.3.1.5</ecNumber>
    </recommendedName>
</protein>
<dbReference type="EC" id="6.3.1.5" evidence="8 10"/>
<feature type="binding site" description="in other chain" evidence="8">
    <location>
        <position position="110"/>
    </location>
    <ligand>
        <name>deamido-NAD(+)</name>
        <dbReference type="ChEBI" id="CHEBI:58437"/>
        <note>ligand shared between two neighboring subunits</note>
    </ligand>
</feature>
<feature type="binding site" evidence="8">
    <location>
        <position position="130"/>
    </location>
    <ligand>
        <name>ATP</name>
        <dbReference type="ChEBI" id="CHEBI:30616"/>
    </ligand>
</feature>
<feature type="binding site" evidence="8">
    <location>
        <position position="35"/>
    </location>
    <ligand>
        <name>Mg(2+)</name>
        <dbReference type="ChEBI" id="CHEBI:18420"/>
    </ligand>
</feature>
<evidence type="ECO:0000256" key="3">
    <source>
        <dbReference type="ARBA" id="ARBA00022723"/>
    </source>
</evidence>
<keyword evidence="13" id="KW-1185">Reference proteome</keyword>
<keyword evidence="5 8" id="KW-0067">ATP-binding</keyword>
<comment type="similarity">
    <text evidence="1 8 9">Belongs to the NAD synthetase family.</text>
</comment>
<dbReference type="InterPro" id="IPR014729">
    <property type="entry name" value="Rossmann-like_a/b/a_fold"/>
</dbReference>
<evidence type="ECO:0000256" key="2">
    <source>
        <dbReference type="ARBA" id="ARBA00022598"/>
    </source>
</evidence>
<comment type="subunit">
    <text evidence="8">Homodimer.</text>
</comment>
<evidence type="ECO:0000313" key="12">
    <source>
        <dbReference type="EMBL" id="MDO2409144.1"/>
    </source>
</evidence>
<gene>
    <name evidence="8" type="primary">nadE</name>
    <name evidence="12" type="ORF">Q2362_03395</name>
</gene>
<name>A0ABT8T638_9BACT</name>
<proteinExistence type="inferred from homology"/>
<feature type="domain" description="NAD/GMP synthase" evidence="11">
    <location>
        <begin position="9"/>
        <end position="253"/>
    </location>
</feature>
<sequence length="263" mass="28975">MNYEKIEKNILEFLRDYLATSGAKGFVLGLSGGLDSAVVATLCAKIAPTHALLMPTRLSNKTNLKDALRLARTLGLNHKIIDISNILESFCAANELSKQQKLRYGNLCARVRMCLLYDYSSEHALLVVGTSNKSERLLGYGTIFGDMACALNPIGELFKSEIFEFADFLGVDKAIINKAPSADLWENQSDESELGYSYKELDGALDFILKGLGNSRIPKAEILSGEIPSSEIPSVEILEFCKKRMKNNAFKLNTPAIAKVLRD</sequence>
<feature type="binding site" evidence="8">
    <location>
        <position position="135"/>
    </location>
    <ligand>
        <name>Mg(2+)</name>
        <dbReference type="ChEBI" id="CHEBI:18420"/>
    </ligand>
</feature>
<keyword evidence="7 8" id="KW-0520">NAD</keyword>
<comment type="pathway">
    <text evidence="8">Cofactor biosynthesis; NAD(+) biosynthesis; NAD(+) from deamido-NAD(+) (ammonia route): step 1/1.</text>
</comment>
<dbReference type="Gene3D" id="3.40.50.620">
    <property type="entry name" value="HUPs"/>
    <property type="match status" value="1"/>
</dbReference>
<feature type="binding site" evidence="8">
    <location>
        <begin position="29"/>
        <end position="36"/>
    </location>
    <ligand>
        <name>ATP</name>
        <dbReference type="ChEBI" id="CHEBI:30616"/>
    </ligand>
</feature>
<dbReference type="NCBIfam" id="TIGR00552">
    <property type="entry name" value="nadE"/>
    <property type="match status" value="1"/>
</dbReference>
<evidence type="ECO:0000256" key="4">
    <source>
        <dbReference type="ARBA" id="ARBA00022741"/>
    </source>
</evidence>
<keyword evidence="2 8" id="KW-0436">Ligase</keyword>
<dbReference type="InterPro" id="IPR022926">
    <property type="entry name" value="NH(3)-dep_NAD(+)_synth"/>
</dbReference>
<evidence type="ECO:0000256" key="5">
    <source>
        <dbReference type="ARBA" id="ARBA00022840"/>
    </source>
</evidence>
<dbReference type="SUPFAM" id="SSF52402">
    <property type="entry name" value="Adenine nucleotide alpha hydrolases-like"/>
    <property type="match status" value="1"/>
</dbReference>
<keyword evidence="3 8" id="KW-0479">Metal-binding</keyword>
<comment type="function">
    <text evidence="8">Catalyzes the ATP-dependent amidation of deamido-NAD to form NAD. Uses ammonia as a nitrogen source.</text>
</comment>
<evidence type="ECO:0000256" key="7">
    <source>
        <dbReference type="ARBA" id="ARBA00023027"/>
    </source>
</evidence>
<accession>A0ABT8T638</accession>
<dbReference type="RefSeq" id="WP_302243978.1">
    <property type="nucleotide sequence ID" value="NZ_JAULJQ010000003.1"/>
</dbReference>
<dbReference type="HAMAP" id="MF_00193">
    <property type="entry name" value="NadE_ammonia_dep"/>
    <property type="match status" value="1"/>
</dbReference>
<dbReference type="CDD" id="cd00553">
    <property type="entry name" value="NAD_synthase"/>
    <property type="match status" value="1"/>
</dbReference>
<organism evidence="12 13">
    <name type="scientific">Campylobacter magnus</name>
    <dbReference type="NCBI Taxonomy" id="3026462"/>
    <lineage>
        <taxon>Bacteria</taxon>
        <taxon>Pseudomonadati</taxon>
        <taxon>Campylobacterota</taxon>
        <taxon>Epsilonproteobacteria</taxon>
        <taxon>Campylobacterales</taxon>
        <taxon>Campylobacteraceae</taxon>
        <taxon>Campylobacter</taxon>
    </lineage>
</organism>
<keyword evidence="4 8" id="KW-0547">Nucleotide-binding</keyword>
<dbReference type="PANTHER" id="PTHR23090:SF9">
    <property type="entry name" value="GLUTAMINE-DEPENDENT NAD(+) SYNTHETASE"/>
    <property type="match status" value="1"/>
</dbReference>
<evidence type="ECO:0000256" key="1">
    <source>
        <dbReference type="ARBA" id="ARBA00005859"/>
    </source>
</evidence>
<comment type="caution">
    <text evidence="12">The sequence shown here is derived from an EMBL/GenBank/DDBJ whole genome shotgun (WGS) entry which is preliminary data.</text>
</comment>
<dbReference type="EMBL" id="JAULJQ010000003">
    <property type="protein sequence ID" value="MDO2409144.1"/>
    <property type="molecule type" value="Genomic_DNA"/>
</dbReference>
<keyword evidence="6 8" id="KW-0460">Magnesium</keyword>
<comment type="catalytic activity">
    <reaction evidence="8 10">
        <text>deamido-NAD(+) + NH4(+) + ATP = AMP + diphosphate + NAD(+) + H(+)</text>
        <dbReference type="Rhea" id="RHEA:21188"/>
        <dbReference type="ChEBI" id="CHEBI:15378"/>
        <dbReference type="ChEBI" id="CHEBI:28938"/>
        <dbReference type="ChEBI" id="CHEBI:30616"/>
        <dbReference type="ChEBI" id="CHEBI:33019"/>
        <dbReference type="ChEBI" id="CHEBI:57540"/>
        <dbReference type="ChEBI" id="CHEBI:58437"/>
        <dbReference type="ChEBI" id="CHEBI:456215"/>
        <dbReference type="EC" id="6.3.1.5"/>
    </reaction>
</comment>
<dbReference type="InterPro" id="IPR022310">
    <property type="entry name" value="NAD/GMP_synthase"/>
</dbReference>
<evidence type="ECO:0000256" key="6">
    <source>
        <dbReference type="ARBA" id="ARBA00022842"/>
    </source>
</evidence>
<dbReference type="InterPro" id="IPR003694">
    <property type="entry name" value="NAD_synthase"/>
</dbReference>
<feature type="binding site" evidence="8">
    <location>
        <position position="159"/>
    </location>
    <ligand>
        <name>ATP</name>
        <dbReference type="ChEBI" id="CHEBI:30616"/>
    </ligand>
</feature>
<evidence type="ECO:0000256" key="10">
    <source>
        <dbReference type="RuleBase" id="RU003812"/>
    </source>
</evidence>
<evidence type="ECO:0000256" key="9">
    <source>
        <dbReference type="RuleBase" id="RU003811"/>
    </source>
</evidence>
<dbReference type="Pfam" id="PF02540">
    <property type="entry name" value="NAD_synthase"/>
    <property type="match status" value="1"/>
</dbReference>